<protein>
    <submittedName>
        <fullName evidence="1">Uncharacterized protein</fullName>
    </submittedName>
</protein>
<evidence type="ECO:0000313" key="1">
    <source>
        <dbReference type="EMBL" id="VFJ43604.1"/>
    </source>
</evidence>
<accession>A0A450RWW3</accession>
<dbReference type="EMBL" id="CAADEY010000006">
    <property type="protein sequence ID" value="VFJ43604.1"/>
    <property type="molecule type" value="Genomic_DNA"/>
</dbReference>
<organism evidence="1">
    <name type="scientific">Candidatus Kentrum sp. DK</name>
    <dbReference type="NCBI Taxonomy" id="2126562"/>
    <lineage>
        <taxon>Bacteria</taxon>
        <taxon>Pseudomonadati</taxon>
        <taxon>Pseudomonadota</taxon>
        <taxon>Gammaproteobacteria</taxon>
        <taxon>Candidatus Kentrum</taxon>
    </lineage>
</organism>
<name>A0A450RWW3_9GAMM</name>
<reference evidence="1" key="1">
    <citation type="submission" date="2019-02" db="EMBL/GenBank/DDBJ databases">
        <authorList>
            <person name="Gruber-Vodicka R. H."/>
            <person name="Seah K. B. B."/>
        </authorList>
    </citation>
    <scope>NUCLEOTIDE SEQUENCE</scope>
    <source>
        <strain evidence="1">BECK_DK161</strain>
    </source>
</reference>
<sequence>MFCIRLRILGWLGGVCNNSVYSLAARKNEHRIRKSLLHMARNITNKDRLCEKRAAIYPYSLCNYPSNLCHGANVGGANLVFALEYEVAALPRHDLFGSDSTPKRTNDLLFGCPAA</sequence>
<gene>
    <name evidence="1" type="ORF">BECKDK2373C_GA0170839_10067</name>
</gene>
<proteinExistence type="predicted"/>
<dbReference type="AlphaFoldDB" id="A0A450RWW3"/>